<feature type="non-terminal residue" evidence="1">
    <location>
        <position position="1"/>
    </location>
</feature>
<proteinExistence type="predicted"/>
<evidence type="ECO:0000313" key="1">
    <source>
        <dbReference type="EMBL" id="JAS94899.1"/>
    </source>
</evidence>
<organism evidence="1">
    <name type="scientific">Homalodisca liturata</name>
    <dbReference type="NCBI Taxonomy" id="320908"/>
    <lineage>
        <taxon>Eukaryota</taxon>
        <taxon>Metazoa</taxon>
        <taxon>Ecdysozoa</taxon>
        <taxon>Arthropoda</taxon>
        <taxon>Hexapoda</taxon>
        <taxon>Insecta</taxon>
        <taxon>Pterygota</taxon>
        <taxon>Neoptera</taxon>
        <taxon>Paraneoptera</taxon>
        <taxon>Hemiptera</taxon>
        <taxon>Auchenorrhyncha</taxon>
        <taxon>Membracoidea</taxon>
        <taxon>Cicadellidae</taxon>
        <taxon>Cicadellinae</taxon>
        <taxon>Proconiini</taxon>
        <taxon>Homalodisca</taxon>
    </lineage>
</organism>
<name>A0A1B6J6V2_9HEMI</name>
<dbReference type="EMBL" id="GECU01012807">
    <property type="protein sequence ID" value="JAS94899.1"/>
    <property type="molecule type" value="Transcribed_RNA"/>
</dbReference>
<dbReference type="AlphaFoldDB" id="A0A1B6J6V2"/>
<reference evidence="1" key="1">
    <citation type="submission" date="2015-11" db="EMBL/GenBank/DDBJ databases">
        <title>De novo transcriptome assembly of four potential Pierce s Disease insect vectors from Arizona vineyards.</title>
        <authorList>
            <person name="Tassone E.E."/>
        </authorList>
    </citation>
    <scope>NUCLEOTIDE SEQUENCE</scope>
</reference>
<protein>
    <submittedName>
        <fullName evidence="1">Uncharacterized protein</fullName>
    </submittedName>
</protein>
<accession>A0A1B6J6V2</accession>
<sequence>FLLLLALSSVNAFPQRIPGFLSSGRLPSKPIDLPQYLKEAKYAATKIINDANNDANQQLAKIKKKHIDLFHQHVHQALTPMNIKDHMDSIKENLKMDHFIPSIKNPLNTHHSAHSTFSQPKPCLGSIVNCLYVPVMFHHNTFVGSSLMKPPCRGYKCGHSSVLKPIRKPTIFVTLKPSYPGYSETLKPPVYHYNTHPSICNSKKISQSTYLYFKCNHKNSFLPTYATVKSLTVANSVNTSAPIKSNLYPIISSTPHPEKYSTESIREQIFLPEEIYNLATNPPKVSQETHKPYGMETLKENITQLEKEILGITDEIPLLREVTDSVFLTTDKINHKEDLVTEYPKSTSRQVLYLNISKNDHDKSQSKSLTTTEISIEPATNSEETLIRSIQPTETHKTTTMKVSLLDKDELSKTIQSFQTDFESITTINPLFSITSSVERVKDLGNINKSRSDEGSSDHTTLNTVEERLIQTTDSDSSKDTDFILDNTLYLDPSVPTVLADFKHEAGNPIEDNYNTTEVEQSSYSFLSDLRENFRLAADDNSMLDSDNVQHYSKITPVMSNREHEVNSDAVTLPYEDGQTTELSNHKFTEQQMHTDEKYYESTPIVLSRTDDNKIETQLVTENTEQSPDYKLDHELKTDEKYDSTPLVLPRTEANNEETQLAEQDIQESSINELERELEIEEQYYESTPLVLSGTNEKEKETLLVREDVQGSSDYELGFDQQTE</sequence>
<feature type="non-terminal residue" evidence="1">
    <location>
        <position position="724"/>
    </location>
</feature>
<gene>
    <name evidence="1" type="ORF">g.26733</name>
</gene>